<dbReference type="PANTHER" id="PTHR21666:SF289">
    <property type="entry name" value="L-ALA--D-GLU ENDOPEPTIDASE"/>
    <property type="match status" value="1"/>
</dbReference>
<feature type="chain" id="PRO_5019118119" evidence="3">
    <location>
        <begin position="20"/>
        <end position="390"/>
    </location>
</feature>
<proteinExistence type="predicted"/>
<evidence type="ECO:0000259" key="4">
    <source>
        <dbReference type="Pfam" id="PF01551"/>
    </source>
</evidence>
<keyword evidence="1 3" id="KW-0732">Signal</keyword>
<evidence type="ECO:0000256" key="2">
    <source>
        <dbReference type="SAM" id="Coils"/>
    </source>
</evidence>
<accession>A0A419WA00</accession>
<dbReference type="Gene3D" id="2.70.70.10">
    <property type="entry name" value="Glucose Permease (Domain IIA)"/>
    <property type="match status" value="1"/>
</dbReference>
<gene>
    <name evidence="5" type="ORF">BC643_2658</name>
</gene>
<dbReference type="AlphaFoldDB" id="A0A419WA00"/>
<dbReference type="RefSeq" id="WP_120273512.1">
    <property type="nucleotide sequence ID" value="NZ_RAPN01000001.1"/>
</dbReference>
<evidence type="ECO:0000256" key="3">
    <source>
        <dbReference type="SAM" id="SignalP"/>
    </source>
</evidence>
<dbReference type="InterPro" id="IPR011055">
    <property type="entry name" value="Dup_hybrid_motif"/>
</dbReference>
<keyword evidence="6" id="KW-1185">Reference proteome</keyword>
<feature type="coiled-coil region" evidence="2">
    <location>
        <begin position="22"/>
        <end position="63"/>
    </location>
</feature>
<reference evidence="5 6" key="1">
    <citation type="submission" date="2018-09" db="EMBL/GenBank/DDBJ databases">
        <title>Genomic Encyclopedia of Archaeal and Bacterial Type Strains, Phase II (KMG-II): from individual species to whole genera.</title>
        <authorList>
            <person name="Goeker M."/>
        </authorList>
    </citation>
    <scope>NUCLEOTIDE SEQUENCE [LARGE SCALE GENOMIC DNA]</scope>
    <source>
        <strain evidence="5 6">DSM 27148</strain>
    </source>
</reference>
<evidence type="ECO:0000313" key="6">
    <source>
        <dbReference type="Proteomes" id="UP000283387"/>
    </source>
</evidence>
<organism evidence="5 6">
    <name type="scientific">Mangrovibacterium diazotrophicum</name>
    <dbReference type="NCBI Taxonomy" id="1261403"/>
    <lineage>
        <taxon>Bacteria</taxon>
        <taxon>Pseudomonadati</taxon>
        <taxon>Bacteroidota</taxon>
        <taxon>Bacteroidia</taxon>
        <taxon>Marinilabiliales</taxon>
        <taxon>Prolixibacteraceae</taxon>
        <taxon>Mangrovibacterium</taxon>
    </lineage>
</organism>
<dbReference type="OrthoDB" id="9815884at2"/>
<dbReference type="InterPro" id="IPR016047">
    <property type="entry name" value="M23ase_b-sheet_dom"/>
</dbReference>
<name>A0A419WA00_9BACT</name>
<dbReference type="PANTHER" id="PTHR21666">
    <property type="entry name" value="PEPTIDASE-RELATED"/>
    <property type="match status" value="1"/>
</dbReference>
<keyword evidence="2" id="KW-0175">Coiled coil</keyword>
<evidence type="ECO:0000313" key="5">
    <source>
        <dbReference type="EMBL" id="RKD92287.1"/>
    </source>
</evidence>
<dbReference type="SUPFAM" id="SSF51261">
    <property type="entry name" value="Duplicated hybrid motif"/>
    <property type="match status" value="1"/>
</dbReference>
<comment type="caution">
    <text evidence="5">The sequence shown here is derived from an EMBL/GenBank/DDBJ whole genome shotgun (WGS) entry which is preliminary data.</text>
</comment>
<dbReference type="Proteomes" id="UP000283387">
    <property type="component" value="Unassembled WGS sequence"/>
</dbReference>
<protein>
    <submittedName>
        <fullName evidence="5">Septal ring factor EnvC (AmiA/AmiB activator)</fullName>
    </submittedName>
</protein>
<dbReference type="EMBL" id="RAPN01000001">
    <property type="protein sequence ID" value="RKD92287.1"/>
    <property type="molecule type" value="Genomic_DNA"/>
</dbReference>
<dbReference type="GO" id="GO:0004222">
    <property type="term" value="F:metalloendopeptidase activity"/>
    <property type="evidence" value="ECO:0007669"/>
    <property type="project" value="TreeGrafter"/>
</dbReference>
<feature type="signal peptide" evidence="3">
    <location>
        <begin position="1"/>
        <end position="19"/>
    </location>
</feature>
<sequence length="390" mass="44721">MKRLLFIFSFLLAISSLQAQSIAELRAKKSDAEKQIRLTNSLLEEAQKNEKASLSKLQLLKSQIAYRSEIIESINSEIEVVDWSIANNNEIIGMLQSDLDRLKKEYASMIRFAQKNKNSYDLLIFLFSADNVNQAYKRWLYLRQYAKYRRSQADIIRTVSESLDENLVKLNEKKELKTELLQVKITEFETLEKERGQQNSTVATLQKKQRELRIEIKEQQKIQDELDRQIQKILEEEAKKSGYALTPEQKLIASDFEKNKGRIPWPVARGIITEHFGVHSHPVLKQIQVRSNGIDISTAAGSKARAVFEGEVSRVFAISGGNMAVIIRHGSFLSVYSNLREVTVKPGQKVALKQEIGTIFTDPADGNTTVMKFQIWKESQKLDPEEWISN</sequence>
<dbReference type="CDD" id="cd12797">
    <property type="entry name" value="M23_peptidase"/>
    <property type="match status" value="1"/>
</dbReference>
<feature type="coiled-coil region" evidence="2">
    <location>
        <begin position="202"/>
        <end position="239"/>
    </location>
</feature>
<dbReference type="Gene3D" id="6.10.250.3150">
    <property type="match status" value="1"/>
</dbReference>
<evidence type="ECO:0000256" key="1">
    <source>
        <dbReference type="ARBA" id="ARBA00022729"/>
    </source>
</evidence>
<dbReference type="InterPro" id="IPR050570">
    <property type="entry name" value="Cell_wall_metabolism_enzyme"/>
</dbReference>
<feature type="domain" description="M23ase beta-sheet core" evidence="4">
    <location>
        <begin position="291"/>
        <end position="384"/>
    </location>
</feature>
<dbReference type="Pfam" id="PF01551">
    <property type="entry name" value="Peptidase_M23"/>
    <property type="match status" value="1"/>
</dbReference>